<dbReference type="PANTHER" id="PTHR45761">
    <property type="entry name" value="EXTENDED SYNAPTOTAGMIN-LIKE PROTEIN 2, ISOFORM C"/>
    <property type="match status" value="1"/>
</dbReference>
<keyword evidence="1" id="KW-0472">Membrane</keyword>
<dbReference type="KEGG" id="clec:112127700"/>
<reference evidence="2" key="1">
    <citation type="submission" date="2022-01" db="UniProtKB">
        <authorList>
            <consortium name="EnsemblMetazoa"/>
        </authorList>
    </citation>
    <scope>IDENTIFICATION</scope>
</reference>
<accession>A0A8I6SSI2</accession>
<name>A0A8I6SSI2_CIMLE</name>
<dbReference type="Proteomes" id="UP000494040">
    <property type="component" value="Unassembled WGS sequence"/>
</dbReference>
<dbReference type="PANTHER" id="PTHR45761:SF1">
    <property type="entry name" value="EXTENDED SYNAPTOTAGMIN-LIKE PROTEIN 2, ISOFORM C"/>
    <property type="match status" value="1"/>
</dbReference>
<protein>
    <submittedName>
        <fullName evidence="2">Uncharacterized protein</fullName>
    </submittedName>
</protein>
<dbReference type="EnsemblMetazoa" id="XM_024229035.1">
    <property type="protein sequence ID" value="XP_024084803.1"/>
    <property type="gene ID" value="LOC112127700"/>
</dbReference>
<dbReference type="AlphaFoldDB" id="A0A8I6SSI2"/>
<keyword evidence="1" id="KW-1133">Transmembrane helix</keyword>
<keyword evidence="1" id="KW-0812">Transmembrane</keyword>
<dbReference type="GO" id="GO:0005789">
    <property type="term" value="C:endoplasmic reticulum membrane"/>
    <property type="evidence" value="ECO:0007669"/>
    <property type="project" value="TreeGrafter"/>
</dbReference>
<dbReference type="GO" id="GO:0035091">
    <property type="term" value="F:phosphatidylinositol binding"/>
    <property type="evidence" value="ECO:0007669"/>
    <property type="project" value="TreeGrafter"/>
</dbReference>
<dbReference type="RefSeq" id="XP_024084803.1">
    <property type="nucleotide sequence ID" value="XM_024229035.1"/>
</dbReference>
<sequence length="120" mass="13605">MDATEKKSEDDECKAVAKKIGTGSSILHLLYKFGKQIGKVAFVYLFGYFNLSPAWLLGPIFLSVLREEWSKEKELKRNIAKAAALSNEKEVILARVDDLPAWVFFPDIERAEWVNRVSLG</sequence>
<keyword evidence="3" id="KW-1185">Reference proteome</keyword>
<dbReference type="GO" id="GO:0005509">
    <property type="term" value="F:calcium ion binding"/>
    <property type="evidence" value="ECO:0007669"/>
    <property type="project" value="TreeGrafter"/>
</dbReference>
<dbReference type="GO" id="GO:0005544">
    <property type="term" value="F:calcium-dependent phospholipid binding"/>
    <property type="evidence" value="ECO:0007669"/>
    <property type="project" value="TreeGrafter"/>
</dbReference>
<evidence type="ECO:0000313" key="2">
    <source>
        <dbReference type="EnsemblMetazoa" id="XP_024084803.1"/>
    </source>
</evidence>
<dbReference type="InterPro" id="IPR051634">
    <property type="entry name" value="Extended_Synaptotagmin"/>
</dbReference>
<feature type="transmembrane region" description="Helical" evidence="1">
    <location>
        <begin position="41"/>
        <end position="65"/>
    </location>
</feature>
<organism evidence="2 3">
    <name type="scientific">Cimex lectularius</name>
    <name type="common">Bed bug</name>
    <name type="synonym">Acanthia lectularia</name>
    <dbReference type="NCBI Taxonomy" id="79782"/>
    <lineage>
        <taxon>Eukaryota</taxon>
        <taxon>Metazoa</taxon>
        <taxon>Ecdysozoa</taxon>
        <taxon>Arthropoda</taxon>
        <taxon>Hexapoda</taxon>
        <taxon>Insecta</taxon>
        <taxon>Pterygota</taxon>
        <taxon>Neoptera</taxon>
        <taxon>Paraneoptera</taxon>
        <taxon>Hemiptera</taxon>
        <taxon>Heteroptera</taxon>
        <taxon>Panheteroptera</taxon>
        <taxon>Cimicomorpha</taxon>
        <taxon>Cimicidae</taxon>
        <taxon>Cimex</taxon>
    </lineage>
</organism>
<proteinExistence type="predicted"/>
<dbReference type="GO" id="GO:0008429">
    <property type="term" value="F:phosphatidylethanolamine binding"/>
    <property type="evidence" value="ECO:0007669"/>
    <property type="project" value="TreeGrafter"/>
</dbReference>
<dbReference type="GO" id="GO:0031210">
    <property type="term" value="F:phosphatidylcholine binding"/>
    <property type="evidence" value="ECO:0007669"/>
    <property type="project" value="TreeGrafter"/>
</dbReference>
<evidence type="ECO:0000256" key="1">
    <source>
        <dbReference type="SAM" id="Phobius"/>
    </source>
</evidence>
<evidence type="ECO:0000313" key="3">
    <source>
        <dbReference type="Proteomes" id="UP000494040"/>
    </source>
</evidence>
<dbReference type="GeneID" id="112127700"/>
<dbReference type="OrthoDB" id="1029639at2759"/>